<dbReference type="SMART" id="SM00360">
    <property type="entry name" value="RRM"/>
    <property type="match status" value="1"/>
</dbReference>
<keyword evidence="6" id="KW-1185">Reference proteome</keyword>
<protein>
    <recommendedName>
        <fullName evidence="4">RRM domain-containing protein</fullName>
    </recommendedName>
</protein>
<dbReference type="AlphaFoldDB" id="A0A8T2QEP9"/>
<evidence type="ECO:0000259" key="4">
    <source>
        <dbReference type="PROSITE" id="PS50102"/>
    </source>
</evidence>
<feature type="region of interest" description="Disordered" evidence="3">
    <location>
        <begin position="120"/>
        <end position="173"/>
    </location>
</feature>
<gene>
    <name evidence="5" type="ORF">KP509_35G013000</name>
</gene>
<evidence type="ECO:0000256" key="1">
    <source>
        <dbReference type="ARBA" id="ARBA00022884"/>
    </source>
</evidence>
<keyword evidence="1 2" id="KW-0694">RNA-binding</keyword>
<evidence type="ECO:0000256" key="2">
    <source>
        <dbReference type="PROSITE-ProRule" id="PRU00176"/>
    </source>
</evidence>
<evidence type="ECO:0000313" key="6">
    <source>
        <dbReference type="Proteomes" id="UP000825935"/>
    </source>
</evidence>
<dbReference type="CDD" id="cd21608">
    <property type="entry name" value="RRM2_NsCP33_like"/>
    <property type="match status" value="1"/>
</dbReference>
<dbReference type="InterPro" id="IPR052462">
    <property type="entry name" value="SLIRP/GR-RBP-like"/>
</dbReference>
<dbReference type="PANTHER" id="PTHR48027">
    <property type="entry name" value="HETEROGENEOUS NUCLEAR RIBONUCLEOPROTEIN 87F-RELATED"/>
    <property type="match status" value="1"/>
</dbReference>
<dbReference type="EMBL" id="CM035440">
    <property type="protein sequence ID" value="KAH7282118.1"/>
    <property type="molecule type" value="Genomic_DNA"/>
</dbReference>
<dbReference type="Proteomes" id="UP000825935">
    <property type="component" value="Chromosome 35"/>
</dbReference>
<sequence length="173" mass="18390">MAHLRNSLVRGMRAALTGNSSHGALSPARNPGALPSLYQAIRAFSDAKLFVGGLSFRTTEDGLRECFSAHGDISDVRIITDRETGRSRGFGFVTFYNESDAEAAMSKLQGYNLDGRTIRVDRASSRPPPPRAPGGGFGGGFTALNEPPEEPVDQDWGSIPSLNADIPGGKNTP</sequence>
<organism evidence="5 6">
    <name type="scientific">Ceratopteris richardii</name>
    <name type="common">Triangle waterfern</name>
    <dbReference type="NCBI Taxonomy" id="49495"/>
    <lineage>
        <taxon>Eukaryota</taxon>
        <taxon>Viridiplantae</taxon>
        <taxon>Streptophyta</taxon>
        <taxon>Embryophyta</taxon>
        <taxon>Tracheophyta</taxon>
        <taxon>Polypodiopsida</taxon>
        <taxon>Polypodiidae</taxon>
        <taxon>Polypodiales</taxon>
        <taxon>Pteridineae</taxon>
        <taxon>Pteridaceae</taxon>
        <taxon>Parkerioideae</taxon>
        <taxon>Ceratopteris</taxon>
    </lineage>
</organism>
<dbReference type="EMBL" id="CM035440">
    <property type="protein sequence ID" value="KAH7282119.1"/>
    <property type="molecule type" value="Genomic_DNA"/>
</dbReference>
<dbReference type="OrthoDB" id="439808at2759"/>
<comment type="caution">
    <text evidence="5">The sequence shown here is derived from an EMBL/GenBank/DDBJ whole genome shotgun (WGS) entry which is preliminary data.</text>
</comment>
<reference evidence="5" key="1">
    <citation type="submission" date="2021-08" db="EMBL/GenBank/DDBJ databases">
        <title>WGS assembly of Ceratopteris richardii.</title>
        <authorList>
            <person name="Marchant D.B."/>
            <person name="Chen G."/>
            <person name="Jenkins J."/>
            <person name="Shu S."/>
            <person name="Leebens-Mack J."/>
            <person name="Grimwood J."/>
            <person name="Schmutz J."/>
            <person name="Soltis P."/>
            <person name="Soltis D."/>
            <person name="Chen Z.-H."/>
        </authorList>
    </citation>
    <scope>NUCLEOTIDE SEQUENCE</scope>
    <source>
        <strain evidence="5">Whitten #5841</strain>
        <tissue evidence="5">Leaf</tissue>
    </source>
</reference>
<proteinExistence type="predicted"/>
<dbReference type="InterPro" id="IPR012677">
    <property type="entry name" value="Nucleotide-bd_a/b_plait_sf"/>
</dbReference>
<name>A0A8T2QEP9_CERRI</name>
<dbReference type="SUPFAM" id="SSF54928">
    <property type="entry name" value="RNA-binding domain, RBD"/>
    <property type="match status" value="1"/>
</dbReference>
<dbReference type="OMA" id="NPRIPNT"/>
<dbReference type="InterPro" id="IPR048289">
    <property type="entry name" value="RRM2_NsCP33-like"/>
</dbReference>
<evidence type="ECO:0000313" key="5">
    <source>
        <dbReference type="EMBL" id="KAH7282118.1"/>
    </source>
</evidence>
<evidence type="ECO:0000256" key="3">
    <source>
        <dbReference type="SAM" id="MobiDB-lite"/>
    </source>
</evidence>
<accession>A0A8T2QEP9</accession>
<dbReference type="InterPro" id="IPR035979">
    <property type="entry name" value="RBD_domain_sf"/>
</dbReference>
<dbReference type="Gene3D" id="3.30.70.330">
    <property type="match status" value="1"/>
</dbReference>
<dbReference type="InterPro" id="IPR000504">
    <property type="entry name" value="RRM_dom"/>
</dbReference>
<feature type="domain" description="RRM" evidence="4">
    <location>
        <begin position="47"/>
        <end position="125"/>
    </location>
</feature>
<dbReference type="GO" id="GO:0003723">
    <property type="term" value="F:RNA binding"/>
    <property type="evidence" value="ECO:0007669"/>
    <property type="project" value="UniProtKB-UniRule"/>
</dbReference>
<dbReference type="Pfam" id="PF00076">
    <property type="entry name" value="RRM_1"/>
    <property type="match status" value="1"/>
</dbReference>
<dbReference type="PROSITE" id="PS50102">
    <property type="entry name" value="RRM"/>
    <property type="match status" value="1"/>
</dbReference>